<comment type="caution">
    <text evidence="2">The sequence shown here is derived from an EMBL/GenBank/DDBJ whole genome shotgun (WGS) entry which is preliminary data.</text>
</comment>
<feature type="region of interest" description="Disordered" evidence="1">
    <location>
        <begin position="211"/>
        <end position="288"/>
    </location>
</feature>
<evidence type="ECO:0000313" key="2">
    <source>
        <dbReference type="EMBL" id="KAH6687856.1"/>
    </source>
</evidence>
<dbReference type="OrthoDB" id="5335351at2759"/>
<feature type="compositionally biased region" description="Basic and acidic residues" evidence="1">
    <location>
        <begin position="216"/>
        <end position="238"/>
    </location>
</feature>
<reference evidence="2" key="1">
    <citation type="journal article" date="2021" name="Nat. Commun.">
        <title>Genetic determinants of endophytism in the Arabidopsis root mycobiome.</title>
        <authorList>
            <person name="Mesny F."/>
            <person name="Miyauchi S."/>
            <person name="Thiergart T."/>
            <person name="Pickel B."/>
            <person name="Atanasova L."/>
            <person name="Karlsson M."/>
            <person name="Huettel B."/>
            <person name="Barry K.W."/>
            <person name="Haridas S."/>
            <person name="Chen C."/>
            <person name="Bauer D."/>
            <person name="Andreopoulos W."/>
            <person name="Pangilinan J."/>
            <person name="LaButti K."/>
            <person name="Riley R."/>
            <person name="Lipzen A."/>
            <person name="Clum A."/>
            <person name="Drula E."/>
            <person name="Henrissat B."/>
            <person name="Kohler A."/>
            <person name="Grigoriev I.V."/>
            <person name="Martin F.M."/>
            <person name="Hacquard S."/>
        </authorList>
    </citation>
    <scope>NUCLEOTIDE SEQUENCE</scope>
    <source>
        <strain evidence="2">MPI-SDFR-AT-0117</strain>
    </source>
</reference>
<dbReference type="PANTHER" id="PTHR40642">
    <property type="entry name" value="YALI0F31295P"/>
    <property type="match status" value="1"/>
</dbReference>
<proteinExistence type="predicted"/>
<evidence type="ECO:0000313" key="3">
    <source>
        <dbReference type="Proteomes" id="UP000770015"/>
    </source>
</evidence>
<feature type="compositionally biased region" description="Polar residues" evidence="1">
    <location>
        <begin position="27"/>
        <end position="36"/>
    </location>
</feature>
<feature type="region of interest" description="Disordered" evidence="1">
    <location>
        <begin position="1"/>
        <end position="37"/>
    </location>
</feature>
<dbReference type="PANTHER" id="PTHR40642:SF1">
    <property type="entry name" value="YALI0F31295P"/>
    <property type="match status" value="1"/>
</dbReference>
<dbReference type="Proteomes" id="UP000770015">
    <property type="component" value="Unassembled WGS sequence"/>
</dbReference>
<feature type="compositionally biased region" description="Basic and acidic residues" evidence="1">
    <location>
        <begin position="262"/>
        <end position="276"/>
    </location>
</feature>
<gene>
    <name evidence="2" type="ORF">F5X68DRAFT_190401</name>
</gene>
<dbReference type="Pfam" id="PF12720">
    <property type="entry name" value="DUF3807"/>
    <property type="match status" value="1"/>
</dbReference>
<keyword evidence="3" id="KW-1185">Reference proteome</keyword>
<name>A0A9P9AC91_9PEZI</name>
<dbReference type="AlphaFoldDB" id="A0A9P9AC91"/>
<organism evidence="2 3">
    <name type="scientific">Plectosphaerella plurivora</name>
    <dbReference type="NCBI Taxonomy" id="936078"/>
    <lineage>
        <taxon>Eukaryota</taxon>
        <taxon>Fungi</taxon>
        <taxon>Dikarya</taxon>
        <taxon>Ascomycota</taxon>
        <taxon>Pezizomycotina</taxon>
        <taxon>Sordariomycetes</taxon>
        <taxon>Hypocreomycetidae</taxon>
        <taxon>Glomerellales</taxon>
        <taxon>Plectosphaerellaceae</taxon>
        <taxon>Plectosphaerella</taxon>
    </lineage>
</organism>
<evidence type="ECO:0000256" key="1">
    <source>
        <dbReference type="SAM" id="MobiDB-lite"/>
    </source>
</evidence>
<protein>
    <submittedName>
        <fullName evidence="2">Uncharacterized protein</fullName>
    </submittedName>
</protein>
<dbReference type="InterPro" id="IPR024526">
    <property type="entry name" value="DUF3807"/>
</dbReference>
<dbReference type="EMBL" id="JAGSXJ010000010">
    <property type="protein sequence ID" value="KAH6687856.1"/>
    <property type="molecule type" value="Genomic_DNA"/>
</dbReference>
<accession>A0A9P9AC91</accession>
<sequence length="288" mass="32764">MAGLSQGAGPIPTTKTPEPRPEIMANGQANTPSTPGTFAAFDWEEFEARYVQALEKADGQEEELLREFDELVKYFNNWAASSSAHDTERAIKRLQTRQRFVNLSEQTMAKRQQHSHRDPKVASRAPIAPPQFSPDDLQTFHQNHFSTDAIAHFNLTFLKPSNASQAQHTEEFIDDDDDGLGYYDDGVKRTLTDEQIAMFRHSEIEALRRQLHKRPAPVEHKDDADVEATEVKDEEPQPRDQVAVTSTKKNNSNKKRKGHSGRQQEPKPDLRKRTWDVVDTGLDSLDYD</sequence>
<feature type="compositionally biased region" description="Basic residues" evidence="1">
    <location>
        <begin position="251"/>
        <end position="260"/>
    </location>
</feature>